<organism evidence="2 3">
    <name type="scientific">Clarias magur</name>
    <name type="common">Asian catfish</name>
    <name type="synonym">Macropteronotus magur</name>
    <dbReference type="NCBI Taxonomy" id="1594786"/>
    <lineage>
        <taxon>Eukaryota</taxon>
        <taxon>Metazoa</taxon>
        <taxon>Chordata</taxon>
        <taxon>Craniata</taxon>
        <taxon>Vertebrata</taxon>
        <taxon>Euteleostomi</taxon>
        <taxon>Actinopterygii</taxon>
        <taxon>Neopterygii</taxon>
        <taxon>Teleostei</taxon>
        <taxon>Ostariophysi</taxon>
        <taxon>Siluriformes</taxon>
        <taxon>Clariidae</taxon>
        <taxon>Clarias</taxon>
    </lineage>
</organism>
<evidence type="ECO:0000313" key="2">
    <source>
        <dbReference type="EMBL" id="KAF5903970.1"/>
    </source>
</evidence>
<evidence type="ECO:0000313" key="3">
    <source>
        <dbReference type="Proteomes" id="UP000727407"/>
    </source>
</evidence>
<sequence length="52" mass="5473">MGNTSGGMDVSPSRDGKGPQNSFSFGGLKQPPGPKVPLPPEEELEERFSSVL</sequence>
<proteinExistence type="predicted"/>
<protein>
    <submittedName>
        <fullName evidence="2">Formin-like protein 1</fullName>
    </submittedName>
</protein>
<dbReference type="Proteomes" id="UP000727407">
    <property type="component" value="Unassembled WGS sequence"/>
</dbReference>
<evidence type="ECO:0000256" key="1">
    <source>
        <dbReference type="SAM" id="MobiDB-lite"/>
    </source>
</evidence>
<feature type="region of interest" description="Disordered" evidence="1">
    <location>
        <begin position="1"/>
        <end position="52"/>
    </location>
</feature>
<accession>A0A8J4U1N0</accession>
<comment type="caution">
    <text evidence="2">The sequence shown here is derived from an EMBL/GenBank/DDBJ whole genome shotgun (WGS) entry which is preliminary data.</text>
</comment>
<name>A0A8J4U1N0_CLAMG</name>
<feature type="non-terminal residue" evidence="2">
    <location>
        <position position="52"/>
    </location>
</feature>
<gene>
    <name evidence="2" type="primary">fmnl1</name>
    <name evidence="2" type="ORF">DAT39_006323</name>
</gene>
<reference evidence="2" key="1">
    <citation type="submission" date="2020-07" db="EMBL/GenBank/DDBJ databases">
        <title>Clarias magur genome sequencing, assembly and annotation.</title>
        <authorList>
            <person name="Kushwaha B."/>
            <person name="Kumar R."/>
            <person name="Das P."/>
            <person name="Joshi C.G."/>
            <person name="Kumar D."/>
            <person name="Nagpure N.S."/>
            <person name="Pandey M."/>
            <person name="Agarwal S."/>
            <person name="Srivastava S."/>
            <person name="Singh M."/>
            <person name="Sahoo L."/>
            <person name="Jayasankar P."/>
            <person name="Meher P.K."/>
            <person name="Koringa P.G."/>
            <person name="Iquebal M.A."/>
            <person name="Das S.P."/>
            <person name="Bit A."/>
            <person name="Patnaik S."/>
            <person name="Patel N."/>
            <person name="Shah T.M."/>
            <person name="Hinsu A."/>
            <person name="Jena J.K."/>
        </authorList>
    </citation>
    <scope>NUCLEOTIDE SEQUENCE</scope>
    <source>
        <strain evidence="2">CIFAMagur01</strain>
        <tissue evidence="2">Testis</tissue>
    </source>
</reference>
<dbReference type="EMBL" id="QNUK01000065">
    <property type="protein sequence ID" value="KAF5903970.1"/>
    <property type="molecule type" value="Genomic_DNA"/>
</dbReference>
<dbReference type="AlphaFoldDB" id="A0A8J4U1N0"/>
<keyword evidence="3" id="KW-1185">Reference proteome</keyword>